<dbReference type="OrthoDB" id="2747330at2759"/>
<dbReference type="GO" id="GO:0004190">
    <property type="term" value="F:aspartic-type endopeptidase activity"/>
    <property type="evidence" value="ECO:0007669"/>
    <property type="project" value="UniProtKB-KW"/>
</dbReference>
<dbReference type="GO" id="GO:0006508">
    <property type="term" value="P:proteolysis"/>
    <property type="evidence" value="ECO:0007669"/>
    <property type="project" value="UniProtKB-KW"/>
</dbReference>
<dbReference type="EMBL" id="BPQB01000006">
    <property type="protein sequence ID" value="GJE87514.1"/>
    <property type="molecule type" value="Genomic_DNA"/>
</dbReference>
<keyword evidence="3 6" id="KW-0064">Aspartyl protease</keyword>
<dbReference type="InterPro" id="IPR001461">
    <property type="entry name" value="Aspartic_peptidase_A1"/>
</dbReference>
<feature type="region of interest" description="Disordered" evidence="7">
    <location>
        <begin position="1"/>
        <end position="32"/>
    </location>
</feature>
<dbReference type="FunFam" id="2.40.70.10:FF:000026">
    <property type="entry name" value="Endothiapepsin"/>
    <property type="match status" value="1"/>
</dbReference>
<evidence type="ECO:0000256" key="2">
    <source>
        <dbReference type="ARBA" id="ARBA00022670"/>
    </source>
</evidence>
<evidence type="ECO:0000256" key="6">
    <source>
        <dbReference type="RuleBase" id="RU000454"/>
    </source>
</evidence>
<evidence type="ECO:0000313" key="9">
    <source>
        <dbReference type="EMBL" id="GJE87514.1"/>
    </source>
</evidence>
<keyword evidence="2 6" id="KW-0645">Protease</keyword>
<keyword evidence="10" id="KW-1185">Reference proteome</keyword>
<dbReference type="PANTHER" id="PTHR47966">
    <property type="entry name" value="BETA-SITE APP-CLEAVING ENZYME, ISOFORM A-RELATED"/>
    <property type="match status" value="1"/>
</dbReference>
<accession>A0A9P3G4P8</accession>
<sequence>MGCLQSKDQDPASDASAPPRANGTEKRLHQLLRPDIYKDTRPSFYAAYARAARRYGFETGRYAGFAKRNNVVVKVRGLDDKETDHEVPAESIQNVSALLARACALLTVPGSTEYVVPVKIGTPGVTVNLDFDTGSSDLWIWSSELADARRYGKTHTIYDPAKSSTAKHDAGLTWNISYGDGSSASGDVYTDTVEVAGVVIPGQAVECAKKLSSSFLSDGSNDGLLGLAWPSINTVSPNPVKTPVENMIEQKLIEQPLFTAKLGHGTEPGFYSFGYIDTTVTPSPITYTSVDNSQGFWQVESTSYTLNGKTYDRPGNSTILDTGTTLLLVDDDVLKTIYDSIEGAVYDDQQGGWKYPSNATIPDVSFAIGGTLYTLNAADFGFGPADEGFTLGGIQSRGDMTFDIFGDVFLKSVYVVFNQGEKTVGLAQRSD</sequence>
<evidence type="ECO:0000256" key="7">
    <source>
        <dbReference type="SAM" id="MobiDB-lite"/>
    </source>
</evidence>
<feature type="active site" evidence="5">
    <location>
        <position position="132"/>
    </location>
</feature>
<reference evidence="9 10" key="1">
    <citation type="submission" date="2021-08" db="EMBL/GenBank/DDBJ databases">
        <title>Draft Genome Sequence of Phanerochaete sordida strain YK-624.</title>
        <authorList>
            <person name="Mori T."/>
            <person name="Dohra H."/>
            <person name="Suzuki T."/>
            <person name="Kawagishi H."/>
            <person name="Hirai H."/>
        </authorList>
    </citation>
    <scope>NUCLEOTIDE SEQUENCE [LARGE SCALE GENOMIC DNA]</scope>
    <source>
        <strain evidence="9 10">YK-624</strain>
    </source>
</reference>
<dbReference type="PANTHER" id="PTHR47966:SF1">
    <property type="entry name" value="ASPARTYL PROTEINASE"/>
    <property type="match status" value="1"/>
</dbReference>
<dbReference type="Gene3D" id="2.40.70.10">
    <property type="entry name" value="Acid Proteases"/>
    <property type="match status" value="2"/>
</dbReference>
<evidence type="ECO:0000256" key="3">
    <source>
        <dbReference type="ARBA" id="ARBA00022750"/>
    </source>
</evidence>
<dbReference type="PRINTS" id="PR00792">
    <property type="entry name" value="PEPSIN"/>
</dbReference>
<gene>
    <name evidence="9" type="ORF">PsYK624_035970</name>
</gene>
<dbReference type="AlphaFoldDB" id="A0A9P3G4P8"/>
<feature type="active site" evidence="5">
    <location>
        <position position="321"/>
    </location>
</feature>
<dbReference type="InterPro" id="IPR021109">
    <property type="entry name" value="Peptidase_aspartic_dom_sf"/>
</dbReference>
<keyword evidence="4 6" id="KW-0378">Hydrolase</keyword>
<evidence type="ECO:0000256" key="4">
    <source>
        <dbReference type="ARBA" id="ARBA00022801"/>
    </source>
</evidence>
<dbReference type="PROSITE" id="PS00141">
    <property type="entry name" value="ASP_PROTEASE"/>
    <property type="match status" value="1"/>
</dbReference>
<dbReference type="PROSITE" id="PS51767">
    <property type="entry name" value="PEPTIDASE_A1"/>
    <property type="match status" value="1"/>
</dbReference>
<evidence type="ECO:0000256" key="5">
    <source>
        <dbReference type="PIRSR" id="PIRSR601461-1"/>
    </source>
</evidence>
<dbReference type="Proteomes" id="UP000703269">
    <property type="component" value="Unassembled WGS sequence"/>
</dbReference>
<dbReference type="Pfam" id="PF00026">
    <property type="entry name" value="Asp"/>
    <property type="match status" value="1"/>
</dbReference>
<dbReference type="InterPro" id="IPR033121">
    <property type="entry name" value="PEPTIDASE_A1"/>
</dbReference>
<dbReference type="CDD" id="cd06097">
    <property type="entry name" value="Aspergillopepsin_like"/>
    <property type="match status" value="1"/>
</dbReference>
<comment type="similarity">
    <text evidence="1 6">Belongs to the peptidase A1 family.</text>
</comment>
<protein>
    <submittedName>
        <fullName evidence="9">Acid protease</fullName>
    </submittedName>
</protein>
<name>A0A9P3G4P8_9APHY</name>
<evidence type="ECO:0000313" key="10">
    <source>
        <dbReference type="Proteomes" id="UP000703269"/>
    </source>
</evidence>
<dbReference type="InterPro" id="IPR001969">
    <property type="entry name" value="Aspartic_peptidase_AS"/>
</dbReference>
<dbReference type="SUPFAM" id="SSF50630">
    <property type="entry name" value="Acid proteases"/>
    <property type="match status" value="1"/>
</dbReference>
<evidence type="ECO:0000259" key="8">
    <source>
        <dbReference type="PROSITE" id="PS51767"/>
    </source>
</evidence>
<proteinExistence type="inferred from homology"/>
<organism evidence="9 10">
    <name type="scientific">Phanerochaete sordida</name>
    <dbReference type="NCBI Taxonomy" id="48140"/>
    <lineage>
        <taxon>Eukaryota</taxon>
        <taxon>Fungi</taxon>
        <taxon>Dikarya</taxon>
        <taxon>Basidiomycota</taxon>
        <taxon>Agaricomycotina</taxon>
        <taxon>Agaricomycetes</taxon>
        <taxon>Polyporales</taxon>
        <taxon>Phanerochaetaceae</taxon>
        <taxon>Phanerochaete</taxon>
    </lineage>
</organism>
<feature type="domain" description="Peptidase A1" evidence="8">
    <location>
        <begin position="114"/>
        <end position="427"/>
    </location>
</feature>
<comment type="caution">
    <text evidence="9">The sequence shown here is derived from an EMBL/GenBank/DDBJ whole genome shotgun (WGS) entry which is preliminary data.</text>
</comment>
<evidence type="ECO:0000256" key="1">
    <source>
        <dbReference type="ARBA" id="ARBA00007447"/>
    </source>
</evidence>
<dbReference type="InterPro" id="IPR034163">
    <property type="entry name" value="Aspergillopepsin-like_cat_dom"/>
</dbReference>